<evidence type="ECO:0000256" key="1">
    <source>
        <dbReference type="SAM" id="SignalP"/>
    </source>
</evidence>
<protein>
    <recommendedName>
        <fullName evidence="4">DUF1330 domain-containing protein</fullName>
    </recommendedName>
</protein>
<comment type="caution">
    <text evidence="2">The sequence shown here is derived from an EMBL/GenBank/DDBJ whole genome shotgun (WGS) entry which is preliminary data.</text>
</comment>
<keyword evidence="1" id="KW-0732">Signal</keyword>
<keyword evidence="3" id="KW-1185">Reference proteome</keyword>
<feature type="non-terminal residue" evidence="2">
    <location>
        <position position="1"/>
    </location>
</feature>
<feature type="signal peptide" evidence="1">
    <location>
        <begin position="1"/>
        <end position="17"/>
    </location>
</feature>
<reference evidence="2 3" key="1">
    <citation type="submission" date="2018-05" db="EMBL/GenBank/DDBJ databases">
        <title>Draft genome sequence of Scytalidium lignicola DSM 105466, a ubiquitous saprotrophic fungus.</title>
        <authorList>
            <person name="Buettner E."/>
            <person name="Gebauer A.M."/>
            <person name="Hofrichter M."/>
            <person name="Liers C."/>
            <person name="Kellner H."/>
        </authorList>
    </citation>
    <scope>NUCLEOTIDE SEQUENCE [LARGE SCALE GENOMIC DNA]</scope>
    <source>
        <strain evidence="2 3">DSM 105466</strain>
    </source>
</reference>
<dbReference type="AlphaFoldDB" id="A0A3E2HNZ7"/>
<dbReference type="PANTHER" id="PTHR40257:SF1">
    <property type="entry name" value="DUF1330 DOMAIN-CONTAINING PROTEIN"/>
    <property type="match status" value="1"/>
</dbReference>
<organism evidence="2 3">
    <name type="scientific">Scytalidium lignicola</name>
    <name type="common">Hyphomycete</name>
    <dbReference type="NCBI Taxonomy" id="5539"/>
    <lineage>
        <taxon>Eukaryota</taxon>
        <taxon>Fungi</taxon>
        <taxon>Dikarya</taxon>
        <taxon>Ascomycota</taxon>
        <taxon>Pezizomycotina</taxon>
        <taxon>Leotiomycetes</taxon>
        <taxon>Leotiomycetes incertae sedis</taxon>
        <taxon>Scytalidium</taxon>
    </lineage>
</organism>
<sequence length="266" mass="29509">MPALVLHLLTLSVPLNSFLQTLITTDLNPVTVAKPHRWIIRPTSISTALLTKDWDLLLILPTSDTSLPSKLKPFITAQWTITFGMPSALFKDYASKNARLQHPEPGDVPPLTGSLDEGKRLIADSAQKLELDPELLKWIESFSPEGGEGHGKAMSMLNLLAFKDDMHESYLRYGKAFAESAGSRRGGLAKIVGKVINVIGFGESGEKEWDEMTLAHYPSIWHFADMLASEDYQEANKKHRVPALKDTFILCTTEVDFPVPGEKARL</sequence>
<feature type="chain" id="PRO_5017763440" description="DUF1330 domain-containing protein" evidence="1">
    <location>
        <begin position="18"/>
        <end position="266"/>
    </location>
</feature>
<evidence type="ECO:0000313" key="3">
    <source>
        <dbReference type="Proteomes" id="UP000258309"/>
    </source>
</evidence>
<dbReference type="Proteomes" id="UP000258309">
    <property type="component" value="Unassembled WGS sequence"/>
</dbReference>
<dbReference type="EMBL" id="NCSJ02000013">
    <property type="protein sequence ID" value="RFU35053.1"/>
    <property type="molecule type" value="Genomic_DNA"/>
</dbReference>
<proteinExistence type="predicted"/>
<evidence type="ECO:0000313" key="2">
    <source>
        <dbReference type="EMBL" id="RFU35053.1"/>
    </source>
</evidence>
<evidence type="ECO:0008006" key="4">
    <source>
        <dbReference type="Google" id="ProtNLM"/>
    </source>
</evidence>
<name>A0A3E2HNZ7_SCYLI</name>
<accession>A0A3E2HNZ7</accession>
<feature type="non-terminal residue" evidence="2">
    <location>
        <position position="266"/>
    </location>
</feature>
<dbReference type="PANTHER" id="PTHR40257">
    <property type="match status" value="1"/>
</dbReference>
<dbReference type="Gene3D" id="3.30.70.100">
    <property type="match status" value="1"/>
</dbReference>
<dbReference type="OMA" id="ARNIHWD"/>
<gene>
    <name evidence="2" type="ORF">B7463_g1324</name>
</gene>
<dbReference type="OrthoDB" id="265717at2759"/>